<keyword evidence="3" id="KW-0547">Nucleotide-binding</keyword>
<keyword evidence="4" id="KW-0067">ATP-binding</keyword>
<feature type="region of interest" description="Disordered" evidence="5">
    <location>
        <begin position="461"/>
        <end position="501"/>
    </location>
</feature>
<comment type="cofactor">
    <cofactor evidence="1">
        <name>Mg(2+)</name>
        <dbReference type="ChEBI" id="CHEBI:18420"/>
    </cofactor>
</comment>
<gene>
    <name evidence="7" type="primary">aak-2</name>
    <name evidence="7" type="ORF">T03_168</name>
</gene>
<dbReference type="InterPro" id="IPR008271">
    <property type="entry name" value="Ser/Thr_kinase_AS"/>
</dbReference>
<organism evidence="7 8">
    <name type="scientific">Trichinella britovi</name>
    <name type="common">Parasitic roundworm</name>
    <dbReference type="NCBI Taxonomy" id="45882"/>
    <lineage>
        <taxon>Eukaryota</taxon>
        <taxon>Metazoa</taxon>
        <taxon>Ecdysozoa</taxon>
        <taxon>Nematoda</taxon>
        <taxon>Enoplea</taxon>
        <taxon>Dorylaimia</taxon>
        <taxon>Trichinellida</taxon>
        <taxon>Trichinellidae</taxon>
        <taxon>Trichinella</taxon>
    </lineage>
</organism>
<feature type="compositionally biased region" description="Basic and acidic residues" evidence="5">
    <location>
        <begin position="469"/>
        <end position="480"/>
    </location>
</feature>
<dbReference type="PANTHER" id="PTHR24346">
    <property type="entry name" value="MAP/MICROTUBULE AFFINITY-REGULATING KINASE"/>
    <property type="match status" value="1"/>
</dbReference>
<dbReference type="Gene3D" id="1.10.8.10">
    <property type="entry name" value="DNA helicase RuvA subunit, C-terminal domain"/>
    <property type="match status" value="1"/>
</dbReference>
<sequence length="577" mass="66222">MANNISKATEPMKINEWIVGKTIVLVNEENGVNAAVKIVSREKMKQLRMVDKARREIENLRLLCHPHIVQLYEVHALPFDIVMIMEYVSGGDMCQYLCEHGKLAEHEARRFFQQLISAVDYCHRHKVVHRDLKLENLLLDSKKNMKLADFGLSNYIKDGVLLKTNCGSLTYAAPELLHRRYYAGPEVDIWSCGIVLYVLLCGYFPFEDDCMMALCRKITTGVFKIPKYIGKSVSGLIRKILKIHPMERATVETIMAHPWFARNVPNYLFPKISDEEILIVDLSVVKQISRKFRATEKKVITVLKQNDPYNRLSIAYNLAVEKKHREKNTTAKILAEDYPLSNMSDISKECPPNSNCSNDKTPEIQISANVKPIHYKSPYTNGDRFYLGLRWSDKPENIMMQLLHLLKSLNFEWRMINPYHVIVRRKNDLESPKMILQLYTVGHNDYLLDFTSSMETTADTPSAAVGTKFEPKSSIADENRPSTSAAMDQGPSTTAGSNVDAAPPSSQIMLFFEMCMSVISAMKKKKFRYHMTTCRDCFAYLSVSIICEWCRQKNSKNKVTTNGWMSDDSEEDRNRIY</sequence>
<evidence type="ECO:0000259" key="6">
    <source>
        <dbReference type="PROSITE" id="PS50011"/>
    </source>
</evidence>
<dbReference type="InterPro" id="IPR000719">
    <property type="entry name" value="Prot_kinase_dom"/>
</dbReference>
<dbReference type="GO" id="GO:0005524">
    <property type="term" value="F:ATP binding"/>
    <property type="evidence" value="ECO:0007669"/>
    <property type="project" value="UniProtKB-KW"/>
</dbReference>
<dbReference type="PROSITE" id="PS50011">
    <property type="entry name" value="PROTEIN_KINASE_DOM"/>
    <property type="match status" value="1"/>
</dbReference>
<dbReference type="GO" id="GO:0106310">
    <property type="term" value="F:protein serine kinase activity"/>
    <property type="evidence" value="ECO:0007669"/>
    <property type="project" value="RHEA"/>
</dbReference>
<dbReference type="OMA" id="HIHPNEP"/>
<feature type="domain" description="Protein kinase" evidence="6">
    <location>
        <begin position="1"/>
        <end position="260"/>
    </location>
</feature>
<dbReference type="PANTHER" id="PTHR24346:SF110">
    <property type="entry name" value="NON-SPECIFIC SERINE_THREONINE PROTEIN KINASE"/>
    <property type="match status" value="1"/>
</dbReference>
<evidence type="ECO:0000256" key="5">
    <source>
        <dbReference type="SAM" id="MobiDB-lite"/>
    </source>
</evidence>
<dbReference type="OrthoDB" id="193931at2759"/>
<dbReference type="SMART" id="SM00220">
    <property type="entry name" value="S_TKc"/>
    <property type="match status" value="1"/>
</dbReference>
<proteinExistence type="inferred from homology"/>
<reference evidence="7 8" key="1">
    <citation type="submission" date="2015-01" db="EMBL/GenBank/DDBJ databases">
        <title>Evolution of Trichinella species and genotypes.</title>
        <authorList>
            <person name="Korhonen P.K."/>
            <person name="Edoardo P."/>
            <person name="Giuseppe L.R."/>
            <person name="Gasser R.B."/>
        </authorList>
    </citation>
    <scope>NUCLEOTIDE SEQUENCE [LARGE SCALE GENOMIC DNA]</scope>
    <source>
        <strain evidence="7">ISS120</strain>
    </source>
</reference>
<name>A0A0V1CE06_TRIBR</name>
<dbReference type="CDD" id="cd12122">
    <property type="entry name" value="AMPKA_C"/>
    <property type="match status" value="1"/>
</dbReference>
<dbReference type="FunFam" id="1.10.510.10:FF:000571">
    <property type="entry name" value="Maternal embryonic leucine zipper kinase"/>
    <property type="match status" value="1"/>
</dbReference>
<protein>
    <submittedName>
        <fullName evidence="7">5'-AMP-activated protein kinase catalytic subunit alpha-2</fullName>
    </submittedName>
</protein>
<evidence type="ECO:0000313" key="7">
    <source>
        <dbReference type="EMBL" id="KRY47508.1"/>
    </source>
</evidence>
<keyword evidence="8" id="KW-1185">Reference proteome</keyword>
<dbReference type="InterPro" id="IPR028375">
    <property type="entry name" value="KA1/Ssp2_C"/>
</dbReference>
<dbReference type="Pfam" id="PF00069">
    <property type="entry name" value="Pkinase"/>
    <property type="match status" value="1"/>
</dbReference>
<dbReference type="GO" id="GO:0005737">
    <property type="term" value="C:cytoplasm"/>
    <property type="evidence" value="ECO:0007669"/>
    <property type="project" value="TreeGrafter"/>
</dbReference>
<dbReference type="SUPFAM" id="SSF103243">
    <property type="entry name" value="KA1-like"/>
    <property type="match status" value="1"/>
</dbReference>
<evidence type="ECO:0000256" key="3">
    <source>
        <dbReference type="ARBA" id="ARBA00022741"/>
    </source>
</evidence>
<evidence type="ECO:0000256" key="1">
    <source>
        <dbReference type="ARBA" id="ARBA00001946"/>
    </source>
</evidence>
<comment type="similarity">
    <text evidence="2">Belongs to the protein kinase superfamily. CAMK Ser/Thr protein kinase family. SNF1 subfamily.</text>
</comment>
<dbReference type="InterPro" id="IPR011009">
    <property type="entry name" value="Kinase-like_dom_sf"/>
</dbReference>
<dbReference type="GO" id="GO:0004674">
    <property type="term" value="F:protein serine/threonine kinase activity"/>
    <property type="evidence" value="ECO:0007669"/>
    <property type="project" value="UniProtKB-KW"/>
</dbReference>
<dbReference type="Gene3D" id="3.30.200.20">
    <property type="entry name" value="Phosphorylase Kinase, domain 1"/>
    <property type="match status" value="1"/>
</dbReference>
<feature type="compositionally biased region" description="Polar residues" evidence="5">
    <location>
        <begin position="481"/>
        <end position="497"/>
    </location>
</feature>
<keyword evidence="7" id="KW-0418">Kinase</keyword>
<dbReference type="PROSITE" id="PS00108">
    <property type="entry name" value="PROTEIN_KINASE_ST"/>
    <property type="match status" value="1"/>
</dbReference>
<keyword evidence="7" id="KW-0808">Transferase</keyword>
<evidence type="ECO:0000313" key="8">
    <source>
        <dbReference type="Proteomes" id="UP000054653"/>
    </source>
</evidence>
<dbReference type="Proteomes" id="UP000054653">
    <property type="component" value="Unassembled WGS sequence"/>
</dbReference>
<evidence type="ECO:0000256" key="2">
    <source>
        <dbReference type="ARBA" id="ARBA00006234"/>
    </source>
</evidence>
<comment type="caution">
    <text evidence="7">The sequence shown here is derived from an EMBL/GenBank/DDBJ whole genome shotgun (WGS) entry which is preliminary data.</text>
</comment>
<dbReference type="AlphaFoldDB" id="A0A0V1CE06"/>
<accession>A0A0V1CE06</accession>
<feature type="region of interest" description="Disordered" evidence="5">
    <location>
        <begin position="558"/>
        <end position="577"/>
    </location>
</feature>
<dbReference type="GO" id="GO:0035556">
    <property type="term" value="P:intracellular signal transduction"/>
    <property type="evidence" value="ECO:0007669"/>
    <property type="project" value="TreeGrafter"/>
</dbReference>
<dbReference type="SUPFAM" id="SSF56112">
    <property type="entry name" value="Protein kinase-like (PK-like)"/>
    <property type="match status" value="1"/>
</dbReference>
<dbReference type="Gene3D" id="1.10.510.10">
    <property type="entry name" value="Transferase(Phosphotransferase) domain 1"/>
    <property type="match status" value="1"/>
</dbReference>
<dbReference type="EMBL" id="JYDI01000240">
    <property type="protein sequence ID" value="KRY47508.1"/>
    <property type="molecule type" value="Genomic_DNA"/>
</dbReference>
<dbReference type="Gene3D" id="3.30.310.80">
    <property type="entry name" value="Kinase associated domain 1, KA1"/>
    <property type="match status" value="1"/>
</dbReference>
<evidence type="ECO:0000256" key="4">
    <source>
        <dbReference type="ARBA" id="ARBA00022840"/>
    </source>
</evidence>
<dbReference type="STRING" id="45882.A0A0V1CE06"/>